<dbReference type="Proteomes" id="UP000037136">
    <property type="component" value="Unassembled WGS sequence"/>
</dbReference>
<sequence length="74" mass="8122">MKTFATTILLLCVAGAMAADCRDGLWYCGHTLRRIGDYQSRIDQAFVGMGLDGTRDGFHDLFVCLGRGANDFCL</sequence>
<accession>A0A2A9PK52</accession>
<gene>
    <name evidence="2" type="ORF">XA68_16865</name>
</gene>
<feature type="signal peptide" evidence="1">
    <location>
        <begin position="1"/>
        <end position="18"/>
    </location>
</feature>
<reference evidence="2 3" key="2">
    <citation type="journal article" date="2017" name="Sci. Rep.">
        <title>Ant-infecting Ophiocordyceps genomes reveal a high diversity of potential behavioral manipulation genes and a possible major role for enterotoxins.</title>
        <authorList>
            <person name="de Bekker C."/>
            <person name="Ohm R.A."/>
            <person name="Evans H.C."/>
            <person name="Brachmann A."/>
            <person name="Hughes D.P."/>
        </authorList>
    </citation>
    <scope>NUCLEOTIDE SEQUENCE [LARGE SCALE GENOMIC DNA]</scope>
    <source>
        <strain evidence="2 3">SC16a</strain>
    </source>
</reference>
<organism evidence="2 3">
    <name type="scientific">Ophiocordyceps unilateralis</name>
    <name type="common">Zombie-ant fungus</name>
    <name type="synonym">Torrubia unilateralis</name>
    <dbReference type="NCBI Taxonomy" id="268505"/>
    <lineage>
        <taxon>Eukaryota</taxon>
        <taxon>Fungi</taxon>
        <taxon>Dikarya</taxon>
        <taxon>Ascomycota</taxon>
        <taxon>Pezizomycotina</taxon>
        <taxon>Sordariomycetes</taxon>
        <taxon>Hypocreomycetidae</taxon>
        <taxon>Hypocreales</taxon>
        <taxon>Ophiocordycipitaceae</taxon>
        <taxon>Ophiocordyceps</taxon>
    </lineage>
</organism>
<dbReference type="AlphaFoldDB" id="A0A2A9PK52"/>
<feature type="chain" id="PRO_5012247829" description="Killer toxin Kp4 domain-containing protein" evidence="1">
    <location>
        <begin position="19"/>
        <end position="74"/>
    </location>
</feature>
<proteinExistence type="predicted"/>
<dbReference type="EMBL" id="LAZP02000063">
    <property type="protein sequence ID" value="PFH61604.1"/>
    <property type="molecule type" value="Genomic_DNA"/>
</dbReference>
<evidence type="ECO:0008006" key="4">
    <source>
        <dbReference type="Google" id="ProtNLM"/>
    </source>
</evidence>
<name>A0A2A9PK52_OPHUN</name>
<comment type="caution">
    <text evidence="2">The sequence shown here is derived from an EMBL/GenBank/DDBJ whole genome shotgun (WGS) entry which is preliminary data.</text>
</comment>
<evidence type="ECO:0000256" key="1">
    <source>
        <dbReference type="SAM" id="SignalP"/>
    </source>
</evidence>
<reference evidence="2 3" key="1">
    <citation type="journal article" date="2015" name="BMC Genomics">
        <title>Gene expression during zombie ant biting behavior reflects the complexity underlying fungal parasitic behavioral manipulation.</title>
        <authorList>
            <person name="de Bekker C."/>
            <person name="Ohm R.A."/>
            <person name="Loreto R.G."/>
            <person name="Sebastian A."/>
            <person name="Albert I."/>
            <person name="Merrow M."/>
            <person name="Brachmann A."/>
            <person name="Hughes D.P."/>
        </authorList>
    </citation>
    <scope>NUCLEOTIDE SEQUENCE [LARGE SCALE GENOMIC DNA]</scope>
    <source>
        <strain evidence="2 3">SC16a</strain>
    </source>
</reference>
<dbReference type="OrthoDB" id="4186099at2759"/>
<protein>
    <recommendedName>
        <fullName evidence="4">Killer toxin Kp4 domain-containing protein</fullName>
    </recommendedName>
</protein>
<keyword evidence="3" id="KW-1185">Reference proteome</keyword>
<evidence type="ECO:0000313" key="2">
    <source>
        <dbReference type="EMBL" id="PFH61604.1"/>
    </source>
</evidence>
<keyword evidence="1" id="KW-0732">Signal</keyword>
<evidence type="ECO:0000313" key="3">
    <source>
        <dbReference type="Proteomes" id="UP000037136"/>
    </source>
</evidence>